<dbReference type="GO" id="GO:0009506">
    <property type="term" value="C:plasmodesma"/>
    <property type="evidence" value="ECO:0007669"/>
    <property type="project" value="TreeGrafter"/>
</dbReference>
<dbReference type="Gene3D" id="3.30.200.20">
    <property type="entry name" value="Phosphorylase Kinase, domain 1"/>
    <property type="match status" value="1"/>
</dbReference>
<dbReference type="EMBL" id="JAAGAX010000005">
    <property type="protein sequence ID" value="KAF2313687.1"/>
    <property type="molecule type" value="Genomic_DNA"/>
</dbReference>
<evidence type="ECO:0000256" key="2">
    <source>
        <dbReference type="SAM" id="MobiDB-lite"/>
    </source>
</evidence>
<reference evidence="5 6" key="1">
    <citation type="journal article" date="2020" name="Mol. Plant">
        <title>The Chromosome-Based Rubber Tree Genome Provides New Insights into Spurge Genome Evolution and Rubber Biosynthesis.</title>
        <authorList>
            <person name="Liu J."/>
            <person name="Shi C."/>
            <person name="Shi C.C."/>
            <person name="Li W."/>
            <person name="Zhang Q.J."/>
            <person name="Zhang Y."/>
            <person name="Li K."/>
            <person name="Lu H.F."/>
            <person name="Shi C."/>
            <person name="Zhu S.T."/>
            <person name="Xiao Z.Y."/>
            <person name="Nan H."/>
            <person name="Yue Y."/>
            <person name="Zhu X.G."/>
            <person name="Wu Y."/>
            <person name="Hong X.N."/>
            <person name="Fan G.Y."/>
            <person name="Tong Y."/>
            <person name="Zhang D."/>
            <person name="Mao C.L."/>
            <person name="Liu Y.L."/>
            <person name="Hao S.J."/>
            <person name="Liu W.Q."/>
            <person name="Lv M.Q."/>
            <person name="Zhang H.B."/>
            <person name="Liu Y."/>
            <person name="Hu-Tang G.R."/>
            <person name="Wang J.P."/>
            <person name="Wang J.H."/>
            <person name="Sun Y.H."/>
            <person name="Ni S.B."/>
            <person name="Chen W.B."/>
            <person name="Zhang X.C."/>
            <person name="Jiao Y.N."/>
            <person name="Eichler E.E."/>
            <person name="Li G.H."/>
            <person name="Liu X."/>
            <person name="Gao L.Z."/>
        </authorList>
    </citation>
    <scope>NUCLEOTIDE SEQUENCE [LARGE SCALE GENOMIC DNA]</scope>
    <source>
        <strain evidence="6">cv. GT1</strain>
        <tissue evidence="5">Leaf</tissue>
    </source>
</reference>
<dbReference type="GO" id="GO:0004714">
    <property type="term" value="F:transmembrane receptor protein tyrosine kinase activity"/>
    <property type="evidence" value="ECO:0007669"/>
    <property type="project" value="InterPro"/>
</dbReference>
<evidence type="ECO:0000313" key="6">
    <source>
        <dbReference type="Proteomes" id="UP000467840"/>
    </source>
</evidence>
<sequence length="338" mass="37094">MWAGGNSVPFYKDYVVWIPNGSQSKQDLWVALHPYMEQKPEHANAFLNGLEIFKLNNSGGSLAGSNPEPVSASPEQHPVPKIMKHKGSLQVVVVIGVVFGGTFALSSILWMAEIRASTRNFDDENVIGSGGFGTVYKGYIENGSIPVAIKRLDSSSRQGIREFRTEIEMAPVISYLPKEQVNLIDWARNCYRTGTLDQIIDPQLKGDIAPVSSNKFAEIAESCVRDQAIERPTMGDVVWSLEFALQLQETAEKNVNTGDILSYSQKGSFVHEMITSDDKALLPKAENDDEVFTCKFSSSQKSASSSAVSTGERSSGNYDSDRVRSGAVFSELMNPHGR</sequence>
<dbReference type="PROSITE" id="PS00107">
    <property type="entry name" value="PROTEIN_KINASE_ATP"/>
    <property type="match status" value="1"/>
</dbReference>
<dbReference type="GO" id="GO:0005886">
    <property type="term" value="C:plasma membrane"/>
    <property type="evidence" value="ECO:0007669"/>
    <property type="project" value="TreeGrafter"/>
</dbReference>
<evidence type="ECO:0000313" key="5">
    <source>
        <dbReference type="EMBL" id="KAF2313687.1"/>
    </source>
</evidence>
<keyword evidence="1" id="KW-0067">ATP-binding</keyword>
<accession>A0A6A6ML32</accession>
<dbReference type="Gene3D" id="1.10.510.10">
    <property type="entry name" value="Transferase(Phosphotransferase) domain 1"/>
    <property type="match status" value="1"/>
</dbReference>
<dbReference type="InterPro" id="IPR045272">
    <property type="entry name" value="ANXUR1/2-like"/>
</dbReference>
<dbReference type="InterPro" id="IPR017441">
    <property type="entry name" value="Protein_kinase_ATP_BS"/>
</dbReference>
<organism evidence="5 6">
    <name type="scientific">Hevea brasiliensis</name>
    <name type="common">Para rubber tree</name>
    <name type="synonym">Siphonia brasiliensis</name>
    <dbReference type="NCBI Taxonomy" id="3981"/>
    <lineage>
        <taxon>Eukaryota</taxon>
        <taxon>Viridiplantae</taxon>
        <taxon>Streptophyta</taxon>
        <taxon>Embryophyta</taxon>
        <taxon>Tracheophyta</taxon>
        <taxon>Spermatophyta</taxon>
        <taxon>Magnoliopsida</taxon>
        <taxon>eudicotyledons</taxon>
        <taxon>Gunneridae</taxon>
        <taxon>Pentapetalae</taxon>
        <taxon>rosids</taxon>
        <taxon>fabids</taxon>
        <taxon>Malpighiales</taxon>
        <taxon>Euphorbiaceae</taxon>
        <taxon>Crotonoideae</taxon>
        <taxon>Micrandreae</taxon>
        <taxon>Hevea</taxon>
    </lineage>
</organism>
<dbReference type="Proteomes" id="UP000467840">
    <property type="component" value="Chromosome 15"/>
</dbReference>
<keyword evidence="6" id="KW-1185">Reference proteome</keyword>
<dbReference type="GO" id="GO:0005524">
    <property type="term" value="F:ATP binding"/>
    <property type="evidence" value="ECO:0007669"/>
    <property type="project" value="UniProtKB-UniRule"/>
</dbReference>
<dbReference type="InterPro" id="IPR000719">
    <property type="entry name" value="Prot_kinase_dom"/>
</dbReference>
<dbReference type="InterPro" id="IPR011009">
    <property type="entry name" value="Kinase-like_dom_sf"/>
</dbReference>
<dbReference type="AlphaFoldDB" id="A0A6A6ML32"/>
<dbReference type="PANTHER" id="PTHR27003">
    <property type="entry name" value="OS07G0166700 PROTEIN"/>
    <property type="match status" value="1"/>
</dbReference>
<protein>
    <recommendedName>
        <fullName evidence="4">Protein kinase domain-containing protein</fullName>
    </recommendedName>
</protein>
<keyword evidence="3" id="KW-1133">Transmembrane helix</keyword>
<dbReference type="PANTHER" id="PTHR27003:SF444">
    <property type="entry name" value="PROTEIN KINASE DOMAIN-CONTAINING PROTEIN"/>
    <property type="match status" value="1"/>
</dbReference>
<name>A0A6A6ML32_HEVBR</name>
<dbReference type="SUPFAM" id="SSF56112">
    <property type="entry name" value="Protein kinase-like (PK-like)"/>
    <property type="match status" value="1"/>
</dbReference>
<evidence type="ECO:0000259" key="4">
    <source>
        <dbReference type="PROSITE" id="PS50011"/>
    </source>
</evidence>
<dbReference type="PROSITE" id="PS50011">
    <property type="entry name" value="PROTEIN_KINASE_DOM"/>
    <property type="match status" value="1"/>
</dbReference>
<proteinExistence type="predicted"/>
<keyword evidence="3" id="KW-0812">Transmembrane</keyword>
<keyword evidence="3" id="KW-0472">Membrane</keyword>
<feature type="region of interest" description="Disordered" evidence="2">
    <location>
        <begin position="297"/>
        <end position="338"/>
    </location>
</feature>
<gene>
    <name evidence="5" type="ORF">GH714_012740</name>
</gene>
<feature type="transmembrane region" description="Helical" evidence="3">
    <location>
        <begin position="91"/>
        <end position="112"/>
    </location>
</feature>
<feature type="binding site" evidence="1">
    <location>
        <position position="150"/>
    </location>
    <ligand>
        <name>ATP</name>
        <dbReference type="ChEBI" id="CHEBI:30616"/>
    </ligand>
</feature>
<evidence type="ECO:0000256" key="3">
    <source>
        <dbReference type="SAM" id="Phobius"/>
    </source>
</evidence>
<evidence type="ECO:0000256" key="1">
    <source>
        <dbReference type="PROSITE-ProRule" id="PRU10141"/>
    </source>
</evidence>
<keyword evidence="1" id="KW-0547">Nucleotide-binding</keyword>
<comment type="caution">
    <text evidence="5">The sequence shown here is derived from an EMBL/GenBank/DDBJ whole genome shotgun (WGS) entry which is preliminary data.</text>
</comment>
<feature type="domain" description="Protein kinase" evidence="4">
    <location>
        <begin position="121"/>
        <end position="338"/>
    </location>
</feature>
<feature type="compositionally biased region" description="Low complexity" evidence="2">
    <location>
        <begin position="297"/>
        <end position="315"/>
    </location>
</feature>